<keyword evidence="3" id="KW-1185">Reference proteome</keyword>
<accession>A0A840ADC3</accession>
<proteinExistence type="predicted"/>
<evidence type="ECO:0000256" key="1">
    <source>
        <dbReference type="ARBA" id="ARBA00022723"/>
    </source>
</evidence>
<dbReference type="Proteomes" id="UP000553193">
    <property type="component" value="Unassembled WGS sequence"/>
</dbReference>
<dbReference type="AlphaFoldDB" id="A0A840ADC3"/>
<keyword evidence="1" id="KW-0479">Metal-binding</keyword>
<protein>
    <submittedName>
        <fullName evidence="2">Uncharacterized protein</fullName>
    </submittedName>
</protein>
<evidence type="ECO:0000313" key="3">
    <source>
        <dbReference type="Proteomes" id="UP000553193"/>
    </source>
</evidence>
<gene>
    <name evidence="2" type="ORF">GGQ83_002365</name>
</gene>
<evidence type="ECO:0000313" key="2">
    <source>
        <dbReference type="EMBL" id="MBB3898922.1"/>
    </source>
</evidence>
<dbReference type="EMBL" id="JACIDJ010000003">
    <property type="protein sequence ID" value="MBB3898922.1"/>
    <property type="molecule type" value="Genomic_DNA"/>
</dbReference>
<dbReference type="GO" id="GO:0046872">
    <property type="term" value="F:metal ion binding"/>
    <property type="evidence" value="ECO:0007669"/>
    <property type="project" value="UniProtKB-KW"/>
</dbReference>
<comment type="caution">
    <text evidence="2">The sequence shown here is derived from an EMBL/GenBank/DDBJ whole genome shotgun (WGS) entry which is preliminary data.</text>
</comment>
<dbReference type="RefSeq" id="WP_184384175.1">
    <property type="nucleotide sequence ID" value="NZ_JACIDJ010000003.1"/>
</dbReference>
<dbReference type="InterPro" id="IPR033138">
    <property type="entry name" value="Cu_oxidase_CS"/>
</dbReference>
<dbReference type="PROSITE" id="PS00079">
    <property type="entry name" value="MULTICOPPER_OXIDASE1"/>
    <property type="match status" value="1"/>
</dbReference>
<reference evidence="2 3" key="1">
    <citation type="submission" date="2020-08" db="EMBL/GenBank/DDBJ databases">
        <title>Genomic Encyclopedia of Type Strains, Phase IV (KMG-IV): sequencing the most valuable type-strain genomes for metagenomic binning, comparative biology and taxonomic classification.</title>
        <authorList>
            <person name="Goeker M."/>
        </authorList>
    </citation>
    <scope>NUCLEOTIDE SEQUENCE [LARGE SCALE GENOMIC DNA]</scope>
    <source>
        <strain evidence="2 3">DSM 19979</strain>
    </source>
</reference>
<organism evidence="2 3">
    <name type="scientific">Roseococcus suduntuyensis</name>
    <dbReference type="NCBI Taxonomy" id="455361"/>
    <lineage>
        <taxon>Bacteria</taxon>
        <taxon>Pseudomonadati</taxon>
        <taxon>Pseudomonadota</taxon>
        <taxon>Alphaproteobacteria</taxon>
        <taxon>Acetobacterales</taxon>
        <taxon>Roseomonadaceae</taxon>
        <taxon>Roseococcus</taxon>
    </lineage>
</organism>
<name>A0A840ADC3_9PROT</name>
<sequence length="217" mass="24560">MTDRSDFVRDPLEFMERHIVRCQFIDLESTVRISESRPHVITIKEMPGPPMVLNRRGAKVFHLSNDVSGCARNEMLPIFWLGYRQNKVTQGTLSNQSRVMFTANMDGCSLGVGSQAGDGGCLVMHANKSRDMPDRDAQATAQRGQLQRKFDGQEFHVVEPSTYLTNEADPGKFLATNFGINRDGWWFFYTHSWRLKSGGMEGYYLHGGTREAIFTLG</sequence>